<sequence length="24" mass="2844">MKELDKMREKGITTPPPPEIRIYT</sequence>
<keyword evidence="3" id="KW-1185">Reference proteome</keyword>
<evidence type="ECO:0000256" key="1">
    <source>
        <dbReference type="SAM" id="MobiDB-lite"/>
    </source>
</evidence>
<feature type="compositionally biased region" description="Basic and acidic residues" evidence="1">
    <location>
        <begin position="1"/>
        <end position="11"/>
    </location>
</feature>
<feature type="region of interest" description="Disordered" evidence="1">
    <location>
        <begin position="1"/>
        <end position="24"/>
    </location>
</feature>
<dbReference type="AlphaFoldDB" id="A0A0B7GUN5"/>
<feature type="compositionally biased region" description="Pro residues" evidence="1">
    <location>
        <begin position="14"/>
        <end position="24"/>
    </location>
</feature>
<accession>A0A0B7GUN5</accession>
<protein>
    <submittedName>
        <fullName evidence="2">Uncharacterized protein</fullName>
    </submittedName>
</protein>
<evidence type="ECO:0000313" key="2">
    <source>
        <dbReference type="EMBL" id="CEM62374.1"/>
    </source>
</evidence>
<dbReference type="EMBL" id="CDNC01000025">
    <property type="protein sequence ID" value="CEM62374.1"/>
    <property type="molecule type" value="Genomic_DNA"/>
</dbReference>
<reference evidence="3" key="1">
    <citation type="submission" date="2015-01" db="EMBL/GenBank/DDBJ databases">
        <authorList>
            <person name="Manzoor Shahid"/>
            <person name="Zubair Saima"/>
        </authorList>
    </citation>
    <scope>NUCLEOTIDE SEQUENCE [LARGE SCALE GENOMIC DNA]</scope>
    <source>
        <strain evidence="3">V1</strain>
    </source>
</reference>
<evidence type="ECO:0000313" key="3">
    <source>
        <dbReference type="Proteomes" id="UP000042527"/>
    </source>
</evidence>
<dbReference type="Proteomes" id="UP000042527">
    <property type="component" value="Unassembled WGS sequence"/>
</dbReference>
<name>A0A0B7GUN5_TREPH</name>
<gene>
    <name evidence="2" type="ORF">TPHV1_310003</name>
</gene>
<proteinExistence type="predicted"/>
<organism evidence="2 3">
    <name type="scientific">Treponema phagedenis</name>
    <dbReference type="NCBI Taxonomy" id="162"/>
    <lineage>
        <taxon>Bacteria</taxon>
        <taxon>Pseudomonadati</taxon>
        <taxon>Spirochaetota</taxon>
        <taxon>Spirochaetia</taxon>
        <taxon>Spirochaetales</taxon>
        <taxon>Treponemataceae</taxon>
        <taxon>Treponema</taxon>
    </lineage>
</organism>